<evidence type="ECO:0000313" key="15">
    <source>
        <dbReference type="Proteomes" id="UP001229209"/>
    </source>
</evidence>
<protein>
    <recommendedName>
        <fullName evidence="10">tRNA dimethylallyltransferase</fullName>
        <ecNumber evidence="10">2.5.1.75</ecNumber>
    </recommendedName>
    <alternativeName>
        <fullName evidence="10">Dimethylallyl diphosphate:tRNA dimethylallyltransferase</fullName>
        <shortName evidence="10">DMAPP:tRNA dimethylallyltransferase</shortName>
        <shortName evidence="10">DMATase</shortName>
    </alternativeName>
    <alternativeName>
        <fullName evidence="10">Isopentenyl-diphosphate:tRNA isopentenyltransferase</fullName>
        <shortName evidence="10">IPP transferase</shortName>
        <shortName evidence="10">IPPT</shortName>
        <shortName evidence="10">IPTase</shortName>
    </alternativeName>
</protein>
<comment type="caution">
    <text evidence="14">The sequence shown here is derived from an EMBL/GenBank/DDBJ whole genome shotgun (WGS) entry which is preliminary data.</text>
</comment>
<evidence type="ECO:0000256" key="6">
    <source>
        <dbReference type="ARBA" id="ARBA00022741"/>
    </source>
</evidence>
<evidence type="ECO:0000256" key="5">
    <source>
        <dbReference type="ARBA" id="ARBA00022694"/>
    </source>
</evidence>
<feature type="binding site" evidence="10">
    <location>
        <begin position="23"/>
        <end position="30"/>
    </location>
    <ligand>
        <name>ATP</name>
        <dbReference type="ChEBI" id="CHEBI:30616"/>
    </ligand>
</feature>
<dbReference type="Gene3D" id="1.10.20.140">
    <property type="match status" value="1"/>
</dbReference>
<evidence type="ECO:0000256" key="1">
    <source>
        <dbReference type="ARBA" id="ARBA00001946"/>
    </source>
</evidence>
<dbReference type="InterPro" id="IPR018022">
    <property type="entry name" value="IPT"/>
</dbReference>
<comment type="function">
    <text evidence="2 10 12">Catalyzes the transfer of a dimethylallyl group onto the adenine at position 37 in tRNAs that read codons beginning with uridine, leading to the formation of N6-(dimethylallyl)adenosine (i(6)A).</text>
</comment>
<evidence type="ECO:0000256" key="11">
    <source>
        <dbReference type="RuleBase" id="RU003783"/>
    </source>
</evidence>
<comment type="cofactor">
    <cofactor evidence="1 10">
        <name>Mg(2+)</name>
        <dbReference type="ChEBI" id="CHEBI:18420"/>
    </cofactor>
</comment>
<dbReference type="Gene3D" id="3.40.50.300">
    <property type="entry name" value="P-loop containing nucleotide triphosphate hydrolases"/>
    <property type="match status" value="1"/>
</dbReference>
<dbReference type="NCBIfam" id="TIGR00174">
    <property type="entry name" value="miaA"/>
    <property type="match status" value="1"/>
</dbReference>
<dbReference type="InterPro" id="IPR027417">
    <property type="entry name" value="P-loop_NTPase"/>
</dbReference>
<evidence type="ECO:0000256" key="10">
    <source>
        <dbReference type="HAMAP-Rule" id="MF_00185"/>
    </source>
</evidence>
<name>A0ABT9LXD0_9BACL</name>
<comment type="similarity">
    <text evidence="3 10 13">Belongs to the IPP transferase family.</text>
</comment>
<evidence type="ECO:0000256" key="4">
    <source>
        <dbReference type="ARBA" id="ARBA00022679"/>
    </source>
</evidence>
<proteinExistence type="inferred from homology"/>
<comment type="catalytic activity">
    <reaction evidence="9 10 11">
        <text>adenosine(37) in tRNA + dimethylallyl diphosphate = N(6)-dimethylallyladenosine(37) in tRNA + diphosphate</text>
        <dbReference type="Rhea" id="RHEA:26482"/>
        <dbReference type="Rhea" id="RHEA-COMP:10162"/>
        <dbReference type="Rhea" id="RHEA-COMP:10375"/>
        <dbReference type="ChEBI" id="CHEBI:33019"/>
        <dbReference type="ChEBI" id="CHEBI:57623"/>
        <dbReference type="ChEBI" id="CHEBI:74411"/>
        <dbReference type="ChEBI" id="CHEBI:74415"/>
        <dbReference type="EC" id="2.5.1.75"/>
    </reaction>
</comment>
<dbReference type="InterPro" id="IPR039657">
    <property type="entry name" value="Dimethylallyltransferase"/>
</dbReference>
<dbReference type="PANTHER" id="PTHR11088">
    <property type="entry name" value="TRNA DIMETHYLALLYLTRANSFERASE"/>
    <property type="match status" value="1"/>
</dbReference>
<reference evidence="14 15" key="1">
    <citation type="submission" date="2023-07" db="EMBL/GenBank/DDBJ databases">
        <title>Genomic Encyclopedia of Type Strains, Phase IV (KMG-IV): sequencing the most valuable type-strain genomes for metagenomic binning, comparative biology and taxonomic classification.</title>
        <authorList>
            <person name="Goeker M."/>
        </authorList>
    </citation>
    <scope>NUCLEOTIDE SEQUENCE [LARGE SCALE GENOMIC DNA]</scope>
    <source>
        <strain evidence="14 15">DSM 25924</strain>
    </source>
</reference>
<feature type="binding site" evidence="10">
    <location>
        <begin position="25"/>
        <end position="30"/>
    </location>
    <ligand>
        <name>substrate</name>
    </ligand>
</feature>
<evidence type="ECO:0000256" key="12">
    <source>
        <dbReference type="RuleBase" id="RU003784"/>
    </source>
</evidence>
<dbReference type="EMBL" id="JAURUO010000009">
    <property type="protein sequence ID" value="MDP9728933.1"/>
    <property type="molecule type" value="Genomic_DNA"/>
</dbReference>
<dbReference type="GO" id="GO:0052381">
    <property type="term" value="F:tRNA dimethylallyltransferase activity"/>
    <property type="evidence" value="ECO:0007669"/>
    <property type="project" value="UniProtKB-EC"/>
</dbReference>
<keyword evidence="15" id="KW-1185">Reference proteome</keyword>
<keyword evidence="7 10" id="KW-0067">ATP-binding</keyword>
<organism evidence="14 15">
    <name type="scientific">Alicyclobacillus tolerans</name>
    <dbReference type="NCBI Taxonomy" id="90970"/>
    <lineage>
        <taxon>Bacteria</taxon>
        <taxon>Bacillati</taxon>
        <taxon>Bacillota</taxon>
        <taxon>Bacilli</taxon>
        <taxon>Bacillales</taxon>
        <taxon>Alicyclobacillaceae</taxon>
        <taxon>Alicyclobacillus</taxon>
    </lineage>
</organism>
<evidence type="ECO:0000256" key="7">
    <source>
        <dbReference type="ARBA" id="ARBA00022840"/>
    </source>
</evidence>
<dbReference type="HAMAP" id="MF_00185">
    <property type="entry name" value="IPP_trans"/>
    <property type="match status" value="1"/>
</dbReference>
<evidence type="ECO:0000313" key="14">
    <source>
        <dbReference type="EMBL" id="MDP9728933.1"/>
    </source>
</evidence>
<evidence type="ECO:0000256" key="13">
    <source>
        <dbReference type="RuleBase" id="RU003785"/>
    </source>
</evidence>
<gene>
    <name evidence="10" type="primary">miaA</name>
    <name evidence="14" type="ORF">J2S04_001884</name>
</gene>
<keyword evidence="5 10" id="KW-0819">tRNA processing</keyword>
<feature type="site" description="Interaction with substrate tRNA" evidence="10">
    <location>
        <position position="137"/>
    </location>
</feature>
<dbReference type="SUPFAM" id="SSF52540">
    <property type="entry name" value="P-loop containing nucleoside triphosphate hydrolases"/>
    <property type="match status" value="2"/>
</dbReference>
<dbReference type="Proteomes" id="UP001229209">
    <property type="component" value="Unassembled WGS sequence"/>
</dbReference>
<keyword evidence="4 10" id="KW-0808">Transferase</keyword>
<comment type="caution">
    <text evidence="10">Lacks conserved residue(s) required for the propagation of feature annotation.</text>
</comment>
<evidence type="ECO:0000256" key="9">
    <source>
        <dbReference type="ARBA" id="ARBA00049563"/>
    </source>
</evidence>
<accession>A0ABT9LXD0</accession>
<dbReference type="PANTHER" id="PTHR11088:SF60">
    <property type="entry name" value="TRNA DIMETHYLALLYLTRANSFERASE"/>
    <property type="match status" value="1"/>
</dbReference>
<evidence type="ECO:0000256" key="8">
    <source>
        <dbReference type="ARBA" id="ARBA00022842"/>
    </source>
</evidence>
<dbReference type="EC" id="2.5.1.75" evidence="10"/>
<keyword evidence="6 10" id="KW-0547">Nucleotide-binding</keyword>
<evidence type="ECO:0000256" key="2">
    <source>
        <dbReference type="ARBA" id="ARBA00003213"/>
    </source>
</evidence>
<dbReference type="Pfam" id="PF01715">
    <property type="entry name" value="IPPT"/>
    <property type="match status" value="1"/>
</dbReference>
<feature type="site" description="Interaction with substrate tRNA" evidence="10">
    <location>
        <position position="114"/>
    </location>
</feature>
<feature type="region of interest" description="Interaction with substrate tRNA" evidence="10">
    <location>
        <begin position="48"/>
        <end position="51"/>
    </location>
</feature>
<comment type="subunit">
    <text evidence="10">Monomer.</text>
</comment>
<sequence length="335" mass="38042">MDVYVTASGRERGRKLAFVCLAGPTAVGKSSVAIELAKQLEAEILSADSMQIYRQMDIGTGKVTPEEMQGVVHYGIDLVDPNESFSVADFVNYAKKTIANIAQRRRLPLVVGGTTLYLRGLLDGLSFQTVPSSPSLRQNWEDYAANHGREALYQELYKVDPLTAARLHVNDVRRVVRALEVYQLTGRPMSQSYQWQPHRDRSDVLLLVLNGARDWLYARIDKRVDEMMASGWLDEVRRLLAAGVSEDAQSMQAIGYRELVRTLRAEISLEEAVVLIKRNTRRLAKRQISFLRQDPRAIWIEMDDYAQDKVVVQARKKIEQFLAGITLPQREYADE</sequence>
<evidence type="ECO:0000256" key="3">
    <source>
        <dbReference type="ARBA" id="ARBA00005842"/>
    </source>
</evidence>
<keyword evidence="8 10" id="KW-0460">Magnesium</keyword>